<gene>
    <name evidence="1" type="ORF">DV515_00002107</name>
</gene>
<evidence type="ECO:0000313" key="2">
    <source>
        <dbReference type="Proteomes" id="UP000276834"/>
    </source>
</evidence>
<evidence type="ECO:0000313" key="1">
    <source>
        <dbReference type="EMBL" id="RLW10305.1"/>
    </source>
</evidence>
<reference evidence="1 2" key="1">
    <citation type="journal article" date="2018" name="Proc. R. Soc. B">
        <title>A non-coding region near Follistatin controls head colour polymorphism in the Gouldian finch.</title>
        <authorList>
            <person name="Toomey M.B."/>
            <person name="Marques C.I."/>
            <person name="Andrade P."/>
            <person name="Araujo P.M."/>
            <person name="Sabatino S."/>
            <person name="Gazda M.A."/>
            <person name="Afonso S."/>
            <person name="Lopes R.J."/>
            <person name="Corbo J.C."/>
            <person name="Carneiro M."/>
        </authorList>
    </citation>
    <scope>NUCLEOTIDE SEQUENCE [LARGE SCALE GENOMIC DNA]</scope>
    <source>
        <strain evidence="1">Red01</strain>
        <tissue evidence="1">Muscle</tissue>
    </source>
</reference>
<dbReference type="EMBL" id="QUSF01000004">
    <property type="protein sequence ID" value="RLW10305.1"/>
    <property type="molecule type" value="Genomic_DNA"/>
</dbReference>
<dbReference type="Proteomes" id="UP000276834">
    <property type="component" value="Unassembled WGS sequence"/>
</dbReference>
<organism evidence="1 2">
    <name type="scientific">Chloebia gouldiae</name>
    <name type="common">Gouldian finch</name>
    <name type="synonym">Erythrura gouldiae</name>
    <dbReference type="NCBI Taxonomy" id="44316"/>
    <lineage>
        <taxon>Eukaryota</taxon>
        <taxon>Metazoa</taxon>
        <taxon>Chordata</taxon>
        <taxon>Craniata</taxon>
        <taxon>Vertebrata</taxon>
        <taxon>Euteleostomi</taxon>
        <taxon>Archelosauria</taxon>
        <taxon>Archosauria</taxon>
        <taxon>Dinosauria</taxon>
        <taxon>Saurischia</taxon>
        <taxon>Theropoda</taxon>
        <taxon>Coelurosauria</taxon>
        <taxon>Aves</taxon>
        <taxon>Neognathae</taxon>
        <taxon>Neoaves</taxon>
        <taxon>Telluraves</taxon>
        <taxon>Australaves</taxon>
        <taxon>Passeriformes</taxon>
        <taxon>Passeroidea</taxon>
        <taxon>Passeridae</taxon>
        <taxon>Chloebia</taxon>
    </lineage>
</organism>
<comment type="caution">
    <text evidence="1">The sequence shown here is derived from an EMBL/GenBank/DDBJ whole genome shotgun (WGS) entry which is preliminary data.</text>
</comment>
<dbReference type="AlphaFoldDB" id="A0A3L8SWI4"/>
<proteinExistence type="predicted"/>
<name>A0A3L8SWI4_CHLGU</name>
<sequence length="66" mass="7294">MACMPKMADWACLKPSLMLEAPADHWKKSDLSHAVGMHIYVRAHEAEMEDVCSRTQDPAGQGQPQG</sequence>
<accession>A0A3L8SWI4</accession>
<protein>
    <submittedName>
        <fullName evidence="1">Uncharacterized protein</fullName>
    </submittedName>
</protein>
<keyword evidence="2" id="KW-1185">Reference proteome</keyword>